<name>A0A366IKI7_9MICO</name>
<comment type="caution">
    <text evidence="6">The sequence shown here is derived from an EMBL/GenBank/DDBJ whole genome shotgun (WGS) entry which is preliminary data.</text>
</comment>
<feature type="domain" description="HTH lysR-type" evidence="5">
    <location>
        <begin position="1"/>
        <end position="59"/>
    </location>
</feature>
<evidence type="ECO:0000256" key="3">
    <source>
        <dbReference type="ARBA" id="ARBA00023125"/>
    </source>
</evidence>
<protein>
    <submittedName>
        <fullName evidence="6">DNA-binding transcriptional LysR family regulator</fullName>
    </submittedName>
</protein>
<dbReference type="SUPFAM" id="SSF53850">
    <property type="entry name" value="Periplasmic binding protein-like II"/>
    <property type="match status" value="1"/>
</dbReference>
<dbReference type="RefSeq" id="WP_113904358.1">
    <property type="nucleotide sequence ID" value="NZ_QNSB01000006.1"/>
</dbReference>
<dbReference type="EMBL" id="QNSB01000006">
    <property type="protein sequence ID" value="RBP71268.1"/>
    <property type="molecule type" value="Genomic_DNA"/>
</dbReference>
<dbReference type="Proteomes" id="UP000253509">
    <property type="component" value="Unassembled WGS sequence"/>
</dbReference>
<evidence type="ECO:0000313" key="6">
    <source>
        <dbReference type="EMBL" id="RBP71268.1"/>
    </source>
</evidence>
<reference evidence="6 7" key="1">
    <citation type="submission" date="2018-06" db="EMBL/GenBank/DDBJ databases">
        <title>Freshwater and sediment microbial communities from various areas in North America, analyzing microbe dynamics in response to fracking.</title>
        <authorList>
            <person name="Lamendella R."/>
        </authorList>
    </citation>
    <scope>NUCLEOTIDE SEQUENCE [LARGE SCALE GENOMIC DNA]</scope>
    <source>
        <strain evidence="6 7">3b_TX</strain>
    </source>
</reference>
<dbReference type="GO" id="GO:0003700">
    <property type="term" value="F:DNA-binding transcription factor activity"/>
    <property type="evidence" value="ECO:0007669"/>
    <property type="project" value="InterPro"/>
</dbReference>
<evidence type="ECO:0000259" key="5">
    <source>
        <dbReference type="PROSITE" id="PS50931"/>
    </source>
</evidence>
<evidence type="ECO:0000256" key="4">
    <source>
        <dbReference type="ARBA" id="ARBA00023163"/>
    </source>
</evidence>
<dbReference type="Pfam" id="PF03466">
    <property type="entry name" value="LysR_substrate"/>
    <property type="match status" value="1"/>
</dbReference>
<organism evidence="6 7">
    <name type="scientific">Brevibacterium celere</name>
    <dbReference type="NCBI Taxonomy" id="225845"/>
    <lineage>
        <taxon>Bacteria</taxon>
        <taxon>Bacillati</taxon>
        <taxon>Actinomycetota</taxon>
        <taxon>Actinomycetes</taxon>
        <taxon>Micrococcales</taxon>
        <taxon>Brevibacteriaceae</taxon>
        <taxon>Brevibacterium</taxon>
    </lineage>
</organism>
<proteinExistence type="inferred from homology"/>
<dbReference type="AlphaFoldDB" id="A0A366IKI7"/>
<dbReference type="Gene3D" id="1.10.10.10">
    <property type="entry name" value="Winged helix-like DNA-binding domain superfamily/Winged helix DNA-binding domain"/>
    <property type="match status" value="1"/>
</dbReference>
<evidence type="ECO:0000256" key="1">
    <source>
        <dbReference type="ARBA" id="ARBA00009437"/>
    </source>
</evidence>
<dbReference type="InterPro" id="IPR036388">
    <property type="entry name" value="WH-like_DNA-bd_sf"/>
</dbReference>
<keyword evidence="3 6" id="KW-0238">DNA-binding</keyword>
<dbReference type="Gene3D" id="3.40.190.290">
    <property type="match status" value="1"/>
</dbReference>
<keyword evidence="2" id="KW-0805">Transcription regulation</keyword>
<gene>
    <name evidence="6" type="ORF">DFO65_106111</name>
</gene>
<dbReference type="InterPro" id="IPR050950">
    <property type="entry name" value="HTH-type_LysR_regulators"/>
</dbReference>
<dbReference type="GO" id="GO:0005829">
    <property type="term" value="C:cytosol"/>
    <property type="evidence" value="ECO:0007669"/>
    <property type="project" value="TreeGrafter"/>
</dbReference>
<sequence>MTELQPLGTLLAVIDFGSIHLAAKSLYVSHSTASRQVRALEEHYGTPLLDRSSTGVVPTQAGLAVADFARRMIGESELLVDSFGGRFAQVEQLHIVTTTALGQTIVADAVHEVLAATDRLRITVSYADSLEALRILQRRRADVCVNFSVSGTDLVDVPGVATNVRVATRSLALLDSAHPLAERDHVSIRDIAEFPLATLPAGNTVRLQIETAMRRQGQVLSPALECSCPVIMAKAVTGTTMIAMMSERTLPGAFAAEAGCRAIPIVDENLDHRWIQVLTRSPQASSEGVDLLLGALRAQL</sequence>
<keyword evidence="7" id="KW-1185">Reference proteome</keyword>
<evidence type="ECO:0000256" key="2">
    <source>
        <dbReference type="ARBA" id="ARBA00023015"/>
    </source>
</evidence>
<dbReference type="InterPro" id="IPR036390">
    <property type="entry name" value="WH_DNA-bd_sf"/>
</dbReference>
<dbReference type="GO" id="GO:0003677">
    <property type="term" value="F:DNA binding"/>
    <property type="evidence" value="ECO:0007669"/>
    <property type="project" value="UniProtKB-KW"/>
</dbReference>
<dbReference type="InterPro" id="IPR000847">
    <property type="entry name" value="LysR_HTH_N"/>
</dbReference>
<dbReference type="PROSITE" id="PS50931">
    <property type="entry name" value="HTH_LYSR"/>
    <property type="match status" value="1"/>
</dbReference>
<accession>A0A366IKI7</accession>
<dbReference type="InterPro" id="IPR005119">
    <property type="entry name" value="LysR_subst-bd"/>
</dbReference>
<keyword evidence="4" id="KW-0804">Transcription</keyword>
<evidence type="ECO:0000313" key="7">
    <source>
        <dbReference type="Proteomes" id="UP000253509"/>
    </source>
</evidence>
<comment type="similarity">
    <text evidence="1">Belongs to the LysR transcriptional regulatory family.</text>
</comment>
<dbReference type="Pfam" id="PF00126">
    <property type="entry name" value="HTH_1"/>
    <property type="match status" value="1"/>
</dbReference>
<dbReference type="PANTHER" id="PTHR30419">
    <property type="entry name" value="HTH-TYPE TRANSCRIPTIONAL REGULATOR YBHD"/>
    <property type="match status" value="1"/>
</dbReference>
<dbReference type="SUPFAM" id="SSF46785">
    <property type="entry name" value="Winged helix' DNA-binding domain"/>
    <property type="match status" value="1"/>
</dbReference>